<evidence type="ECO:0000256" key="4">
    <source>
        <dbReference type="ARBA" id="ARBA00022825"/>
    </source>
</evidence>
<geneLocation type="plasmid" evidence="10 11">
    <name>pHP-187</name>
</geneLocation>
<dbReference type="GO" id="GO:0005615">
    <property type="term" value="C:extracellular space"/>
    <property type="evidence" value="ECO:0007669"/>
    <property type="project" value="TreeGrafter"/>
</dbReference>
<dbReference type="PROSITE" id="PS00136">
    <property type="entry name" value="SUBTILASE_ASP"/>
    <property type="match status" value="1"/>
</dbReference>
<evidence type="ECO:0000256" key="2">
    <source>
        <dbReference type="ARBA" id="ARBA00022670"/>
    </source>
</evidence>
<comment type="similarity">
    <text evidence="1 5 6">Belongs to the peptidase S8 family.</text>
</comment>
<dbReference type="InterPro" id="IPR036852">
    <property type="entry name" value="Peptidase_S8/S53_dom_sf"/>
</dbReference>
<feature type="domain" description="Peptidase S8/S53" evidence="8">
    <location>
        <begin position="165"/>
        <end position="425"/>
    </location>
</feature>
<dbReference type="Pfam" id="PF00082">
    <property type="entry name" value="Peptidase_S8"/>
    <property type="match status" value="1"/>
</dbReference>
<evidence type="ECO:0000256" key="7">
    <source>
        <dbReference type="SAM" id="SignalP"/>
    </source>
</evidence>
<feature type="active site" description="Charge relay system" evidence="5">
    <location>
        <position position="241"/>
    </location>
</feature>
<dbReference type="PRINTS" id="PR00723">
    <property type="entry name" value="SUBTILISIN"/>
</dbReference>
<dbReference type="GO" id="GO:0006508">
    <property type="term" value="P:proteolysis"/>
    <property type="evidence" value="ECO:0007669"/>
    <property type="project" value="UniProtKB-KW"/>
</dbReference>
<dbReference type="PANTHER" id="PTHR43806">
    <property type="entry name" value="PEPTIDASE S8"/>
    <property type="match status" value="1"/>
</dbReference>
<dbReference type="InterPro" id="IPR015500">
    <property type="entry name" value="Peptidase_S8_subtilisin-rel"/>
</dbReference>
<protein>
    <submittedName>
        <fullName evidence="10">Peptidase S8 and S53, subtilisin, kexin, sedolisin</fullName>
        <ecNumber evidence="10">3.4.-.-</ecNumber>
    </submittedName>
</protein>
<dbReference type="HOGENOM" id="CLU_011263_1_7_6"/>
<evidence type="ECO:0000256" key="6">
    <source>
        <dbReference type="RuleBase" id="RU003355"/>
    </source>
</evidence>
<dbReference type="PROSITE" id="PS00137">
    <property type="entry name" value="SUBTILASE_HIS"/>
    <property type="match status" value="1"/>
</dbReference>
<dbReference type="Gene3D" id="3.40.50.200">
    <property type="entry name" value="Peptidase S8/S53 domain"/>
    <property type="match status" value="1"/>
</dbReference>
<sequence>MNIAFKTMVPASCLAAVLAATPLSAHAGLFSSLFSKPAPVPVEETTRDAVSVMEQRYIVTLAPNVNRILNITDGVQAALDRLLTAVGGGRILFVYENVMQGATVQLTERQARLLESLPGVLSVEQDSWMSAVNTQTQQDATWGLDRVDQVTLPLDSQYTYPAVSGEGVNVYVLDTGIRTDHVDFQGRASGVNFHDDSGLAGGGGGGIPLLGDLLGLLFGGLIPFSDEEAISAYSAEDCNGHGTHVASTATGTLFGVAKQSQVVGLRVLGCNGSGATSAIIEALDWLVVNAEYPAVANMSLGGGNSQALDNAVREVVSAGIPVVVAAGNSDASACGGSPNRVEEAITVGATDRRDRRSSFSNHGECVDIMAPGSSITAAWHTGDMDFNTISGTSMASPHVAGAAALLLSEDPSMTPEQVAEALISQGSSNQLTDLKGSPNLLLNISPQ</sequence>
<dbReference type="InterPro" id="IPR037045">
    <property type="entry name" value="S8pro/Inhibitor_I9_sf"/>
</dbReference>
<dbReference type="SUPFAM" id="SSF52743">
    <property type="entry name" value="Subtilisin-like"/>
    <property type="match status" value="1"/>
</dbReference>
<dbReference type="InterPro" id="IPR000209">
    <property type="entry name" value="Peptidase_S8/S53_dom"/>
</dbReference>
<feature type="domain" description="Inhibitor I9" evidence="9">
    <location>
        <begin position="57"/>
        <end position="128"/>
    </location>
</feature>
<dbReference type="Pfam" id="PF05922">
    <property type="entry name" value="Inhibitor_I9"/>
    <property type="match status" value="1"/>
</dbReference>
<dbReference type="CDD" id="cd04077">
    <property type="entry name" value="Peptidases_S8_PCSK9_ProteinaseK_like"/>
    <property type="match status" value="1"/>
</dbReference>
<dbReference type="MEROPS" id="S08.050"/>
<dbReference type="GO" id="GO:0004252">
    <property type="term" value="F:serine-type endopeptidase activity"/>
    <property type="evidence" value="ECO:0007669"/>
    <property type="project" value="UniProtKB-UniRule"/>
</dbReference>
<dbReference type="InterPro" id="IPR034193">
    <property type="entry name" value="PCSK9_ProteinaseK-like"/>
</dbReference>
<evidence type="ECO:0000313" key="10">
    <source>
        <dbReference type="EMBL" id="ADQ00072.1"/>
    </source>
</evidence>
<dbReference type="InterPro" id="IPR010259">
    <property type="entry name" value="S8pro/Inhibitor_I9"/>
</dbReference>
<feature type="chain" id="PRO_5003187324" evidence="7">
    <location>
        <begin position="28"/>
        <end position="447"/>
    </location>
</feature>
<name>E4PS37_MARAH</name>
<evidence type="ECO:0000256" key="5">
    <source>
        <dbReference type="PROSITE-ProRule" id="PRU01240"/>
    </source>
</evidence>
<dbReference type="KEGG" id="mad:HP15_p187g75"/>
<evidence type="ECO:0000313" key="11">
    <source>
        <dbReference type="Proteomes" id="UP000007077"/>
    </source>
</evidence>
<gene>
    <name evidence="10" type="ordered locus">HP15_p187g75</name>
</gene>
<reference evidence="10 11" key="1">
    <citation type="journal article" date="2010" name="Stand. Genomic Sci.">
        <title>Complete genome sequence of Marinobacter adhaerens type strain (HP15), a diatom-interacting marine microorganism.</title>
        <authorList>
            <person name="Gardes A."/>
            <person name="Kaeppel E."/>
            <person name="Shehzad A."/>
            <person name="Seebah S."/>
            <person name="Teeling H."/>
            <person name="Yarza P."/>
            <person name="Glockner F.O."/>
            <person name="Grossart H.P."/>
            <person name="Ullrich M.S."/>
        </authorList>
    </citation>
    <scope>NUCLEOTIDE SEQUENCE [LARGE SCALE GENOMIC DNA]</scope>
    <source>
        <strain evidence="11">DSM 23420 / HP15</strain>
        <plasmid evidence="11">Plasmid pHP-187</plasmid>
    </source>
</reference>
<evidence type="ECO:0000259" key="9">
    <source>
        <dbReference type="Pfam" id="PF05922"/>
    </source>
</evidence>
<feature type="active site" description="Charge relay system" evidence="5">
    <location>
        <position position="174"/>
    </location>
</feature>
<evidence type="ECO:0000256" key="1">
    <source>
        <dbReference type="ARBA" id="ARBA00011073"/>
    </source>
</evidence>
<organism evidence="10 11">
    <name type="scientific">Marinobacter adhaerens (strain DSM 23420 / HP15)</name>
    <dbReference type="NCBI Taxonomy" id="225937"/>
    <lineage>
        <taxon>Bacteria</taxon>
        <taxon>Pseudomonadati</taxon>
        <taxon>Pseudomonadota</taxon>
        <taxon>Gammaproteobacteria</taxon>
        <taxon>Pseudomonadales</taxon>
        <taxon>Marinobacteraceae</taxon>
        <taxon>Marinobacter</taxon>
    </lineage>
</organism>
<evidence type="ECO:0000256" key="3">
    <source>
        <dbReference type="ARBA" id="ARBA00022801"/>
    </source>
</evidence>
<evidence type="ECO:0000259" key="8">
    <source>
        <dbReference type="Pfam" id="PF00082"/>
    </source>
</evidence>
<dbReference type="PATRIC" id="fig|225937.3.peg.4303"/>
<keyword evidence="7" id="KW-0732">Signal</keyword>
<accession>E4PS37</accession>
<dbReference type="EC" id="3.4.-.-" evidence="10"/>
<feature type="signal peptide" evidence="7">
    <location>
        <begin position="1"/>
        <end position="27"/>
    </location>
</feature>
<reference evidence="11" key="2">
    <citation type="submission" date="2010-02" db="EMBL/GenBank/DDBJ databases">
        <title>Complete genome sequence of Marinobacter adhaerens type strain (HP15).</title>
        <authorList>
            <person name="Gaerdes A.A.M."/>
            <person name="Kaeppel E."/>
            <person name="Shezad A."/>
            <person name="Seebah S."/>
            <person name="Teeling H."/>
            <person name="Yarza P."/>
            <person name="Gloeckner F.O."/>
            <person name="Ullrich M.S."/>
        </authorList>
    </citation>
    <scope>NUCLEOTIDE SEQUENCE [LARGE SCALE GENOMIC DNA]</scope>
    <source>
        <strain evidence="11">DSM 23420 / HP15</strain>
        <plasmid evidence="11">Plasmid pHP-187</plasmid>
    </source>
</reference>
<dbReference type="PROSITE" id="PS51892">
    <property type="entry name" value="SUBTILASE"/>
    <property type="match status" value="1"/>
</dbReference>
<dbReference type="InterPro" id="IPR022398">
    <property type="entry name" value="Peptidase_S8_His-AS"/>
</dbReference>
<keyword evidence="10" id="KW-0614">Plasmid</keyword>
<dbReference type="RefSeq" id="WP_014579361.1">
    <property type="nucleotide sequence ID" value="NC_017507.1"/>
</dbReference>
<dbReference type="PROSITE" id="PS00138">
    <property type="entry name" value="SUBTILASE_SER"/>
    <property type="match status" value="1"/>
</dbReference>
<keyword evidence="2 5" id="KW-0645">Protease</keyword>
<dbReference type="Proteomes" id="UP000007077">
    <property type="component" value="Plasmid pHP-187"/>
</dbReference>
<dbReference type="InterPro" id="IPR023827">
    <property type="entry name" value="Peptidase_S8_Asp-AS"/>
</dbReference>
<dbReference type="PANTHER" id="PTHR43806:SF11">
    <property type="entry name" value="CEREVISIN-RELATED"/>
    <property type="match status" value="1"/>
</dbReference>
<dbReference type="InterPro" id="IPR023828">
    <property type="entry name" value="Peptidase_S8_Ser-AS"/>
</dbReference>
<dbReference type="AlphaFoldDB" id="E4PS37"/>
<feature type="active site" description="Charge relay system" evidence="5">
    <location>
        <position position="393"/>
    </location>
</feature>
<dbReference type="Gene3D" id="3.30.70.80">
    <property type="entry name" value="Peptidase S8 propeptide/proteinase inhibitor I9"/>
    <property type="match status" value="1"/>
</dbReference>
<dbReference type="InterPro" id="IPR050131">
    <property type="entry name" value="Peptidase_S8_subtilisin-like"/>
</dbReference>
<keyword evidence="4 5" id="KW-0720">Serine protease</keyword>
<dbReference type="EMBL" id="CP001980">
    <property type="protein sequence ID" value="ADQ00072.1"/>
    <property type="molecule type" value="Genomic_DNA"/>
</dbReference>
<keyword evidence="3 5" id="KW-0378">Hydrolase</keyword>
<proteinExistence type="inferred from homology"/>